<protein>
    <submittedName>
        <fullName evidence="1">Uncharacterized protein</fullName>
    </submittedName>
</protein>
<feature type="non-terminal residue" evidence="1">
    <location>
        <position position="77"/>
    </location>
</feature>
<reference evidence="1" key="1">
    <citation type="submission" date="2022-06" db="EMBL/GenBank/DDBJ databases">
        <title>Phylogenomic reconstructions and comparative analyses of Kickxellomycotina fungi.</title>
        <authorList>
            <person name="Reynolds N.K."/>
            <person name="Stajich J.E."/>
            <person name="Barry K."/>
            <person name="Grigoriev I.V."/>
            <person name="Crous P."/>
            <person name="Smith M.E."/>
        </authorList>
    </citation>
    <scope>NUCLEOTIDE SEQUENCE</scope>
    <source>
        <strain evidence="1">RSA 2271</strain>
    </source>
</reference>
<gene>
    <name evidence="1" type="ORF">EV182_006435</name>
</gene>
<proteinExistence type="predicted"/>
<keyword evidence="2" id="KW-1185">Reference proteome</keyword>
<dbReference type="EMBL" id="JAMZIH010002640">
    <property type="protein sequence ID" value="KAJ1677311.1"/>
    <property type="molecule type" value="Genomic_DNA"/>
</dbReference>
<accession>A0ACC1HNQ3</accession>
<evidence type="ECO:0000313" key="2">
    <source>
        <dbReference type="Proteomes" id="UP001145114"/>
    </source>
</evidence>
<name>A0ACC1HNQ3_9FUNG</name>
<organism evidence="1 2">
    <name type="scientific">Spiromyces aspiralis</name>
    <dbReference type="NCBI Taxonomy" id="68401"/>
    <lineage>
        <taxon>Eukaryota</taxon>
        <taxon>Fungi</taxon>
        <taxon>Fungi incertae sedis</taxon>
        <taxon>Zoopagomycota</taxon>
        <taxon>Kickxellomycotina</taxon>
        <taxon>Kickxellomycetes</taxon>
        <taxon>Kickxellales</taxon>
        <taxon>Kickxellaceae</taxon>
        <taxon>Spiromyces</taxon>
    </lineage>
</organism>
<sequence length="77" mass="8665">MTSRSCRLSRHLWQPALRVSTTSTILGIVPWFVSTRSSTSSYLSGRTMCLNRIPRRLFYLPSTSMCLALSPISRPSS</sequence>
<evidence type="ECO:0000313" key="1">
    <source>
        <dbReference type="EMBL" id="KAJ1677311.1"/>
    </source>
</evidence>
<dbReference type="Proteomes" id="UP001145114">
    <property type="component" value="Unassembled WGS sequence"/>
</dbReference>
<comment type="caution">
    <text evidence="1">The sequence shown here is derived from an EMBL/GenBank/DDBJ whole genome shotgun (WGS) entry which is preliminary data.</text>
</comment>